<keyword evidence="7 12" id="KW-0997">Cell inner membrane</keyword>
<feature type="compositionally biased region" description="Basic residues" evidence="13">
    <location>
        <begin position="54"/>
        <end position="63"/>
    </location>
</feature>
<feature type="transmembrane region" description="Helical" evidence="12">
    <location>
        <begin position="20"/>
        <end position="39"/>
    </location>
</feature>
<keyword evidence="9 12" id="KW-0201">Cytochrome c-type biogenesis</keyword>
<comment type="similarity">
    <text evidence="3 12">Belongs to the CcmD/CycX/HelD family.</text>
</comment>
<evidence type="ECO:0000256" key="7">
    <source>
        <dbReference type="ARBA" id="ARBA00022519"/>
    </source>
</evidence>
<organism evidence="14 15">
    <name type="scientific">Endozoicomonas lisbonensis</name>
    <dbReference type="NCBI Taxonomy" id="3120522"/>
    <lineage>
        <taxon>Bacteria</taxon>
        <taxon>Pseudomonadati</taxon>
        <taxon>Pseudomonadota</taxon>
        <taxon>Gammaproteobacteria</taxon>
        <taxon>Oceanospirillales</taxon>
        <taxon>Endozoicomonadaceae</taxon>
        <taxon>Endozoicomonas</taxon>
    </lineage>
</organism>
<evidence type="ECO:0000256" key="13">
    <source>
        <dbReference type="SAM" id="MobiDB-lite"/>
    </source>
</evidence>
<evidence type="ECO:0000256" key="3">
    <source>
        <dbReference type="ARBA" id="ARBA00008741"/>
    </source>
</evidence>
<dbReference type="PANTHER" id="PTHR37531:SF1">
    <property type="entry name" value="HEME EXPORTER PROTEIN D"/>
    <property type="match status" value="1"/>
</dbReference>
<evidence type="ECO:0000313" key="15">
    <source>
        <dbReference type="Proteomes" id="UP001549366"/>
    </source>
</evidence>
<evidence type="ECO:0000256" key="8">
    <source>
        <dbReference type="ARBA" id="ARBA00022692"/>
    </source>
</evidence>
<keyword evidence="10 12" id="KW-1133">Transmembrane helix</keyword>
<evidence type="ECO:0000256" key="2">
    <source>
        <dbReference type="ARBA" id="ARBA00004377"/>
    </source>
</evidence>
<keyword evidence="5 12" id="KW-0813">Transport</keyword>
<proteinExistence type="inferred from homology"/>
<evidence type="ECO:0000256" key="10">
    <source>
        <dbReference type="ARBA" id="ARBA00022989"/>
    </source>
</evidence>
<dbReference type="RefSeq" id="WP_354010267.1">
    <property type="nucleotide sequence ID" value="NZ_JBEWTA010000001.1"/>
</dbReference>
<keyword evidence="11 12" id="KW-0472">Membrane</keyword>
<feature type="compositionally biased region" description="Polar residues" evidence="13">
    <location>
        <begin position="64"/>
        <end position="84"/>
    </location>
</feature>
<protein>
    <recommendedName>
        <fullName evidence="4 12">Heme exporter protein D</fullName>
    </recommendedName>
</protein>
<dbReference type="EMBL" id="JBEWTB010000002">
    <property type="protein sequence ID" value="MET4755890.1"/>
    <property type="molecule type" value="Genomic_DNA"/>
</dbReference>
<evidence type="ECO:0000256" key="12">
    <source>
        <dbReference type="RuleBase" id="RU363101"/>
    </source>
</evidence>
<name>A0ABV2SDQ5_9GAMM</name>
<dbReference type="Pfam" id="PF04995">
    <property type="entry name" value="CcmD"/>
    <property type="match status" value="1"/>
</dbReference>
<reference evidence="14 15" key="1">
    <citation type="submission" date="2024-06" db="EMBL/GenBank/DDBJ databases">
        <title>Genomic Encyclopedia of Type Strains, Phase V (KMG-V): Genome sequencing to study the core and pangenomes of soil and plant-associated prokaryotes.</title>
        <authorList>
            <person name="Whitman W."/>
        </authorList>
    </citation>
    <scope>NUCLEOTIDE SEQUENCE [LARGE SCALE GENOMIC DNA]</scope>
    <source>
        <strain evidence="14 15">NE40</strain>
    </source>
</reference>
<evidence type="ECO:0000256" key="9">
    <source>
        <dbReference type="ARBA" id="ARBA00022748"/>
    </source>
</evidence>
<evidence type="ECO:0000256" key="1">
    <source>
        <dbReference type="ARBA" id="ARBA00002442"/>
    </source>
</evidence>
<evidence type="ECO:0000313" key="14">
    <source>
        <dbReference type="EMBL" id="MET4755890.1"/>
    </source>
</evidence>
<feature type="region of interest" description="Disordered" evidence="13">
    <location>
        <begin position="54"/>
        <end position="84"/>
    </location>
</feature>
<evidence type="ECO:0000256" key="5">
    <source>
        <dbReference type="ARBA" id="ARBA00022448"/>
    </source>
</evidence>
<dbReference type="InterPro" id="IPR007078">
    <property type="entry name" value="Haem_export_protD_CcmD"/>
</dbReference>
<sequence>MVFDSVSSLIDMGGHGVYVWTAYGIGLLVILYNIGVPLLRQQQVIRSIQIHGRRTKHSRRTKKVITTSGRPVQTDSSTNKGEVL</sequence>
<comment type="subcellular location">
    <subcellularLocation>
        <location evidence="2 12">Cell inner membrane</location>
        <topology evidence="2 12">Single-pass membrane protein</topology>
    </subcellularLocation>
</comment>
<dbReference type="NCBIfam" id="TIGR03141">
    <property type="entry name" value="cytochro_ccmD"/>
    <property type="match status" value="1"/>
</dbReference>
<keyword evidence="6 12" id="KW-1003">Cell membrane</keyword>
<evidence type="ECO:0000256" key="11">
    <source>
        <dbReference type="ARBA" id="ARBA00023136"/>
    </source>
</evidence>
<comment type="caution">
    <text evidence="14">The sequence shown here is derived from an EMBL/GenBank/DDBJ whole genome shotgun (WGS) entry which is preliminary data.</text>
</comment>
<dbReference type="PANTHER" id="PTHR37531">
    <property type="entry name" value="HEME EXPORTER PROTEIN D"/>
    <property type="match status" value="1"/>
</dbReference>
<dbReference type="Proteomes" id="UP001549366">
    <property type="component" value="Unassembled WGS sequence"/>
</dbReference>
<keyword evidence="8 12" id="KW-0812">Transmembrane</keyword>
<gene>
    <name evidence="14" type="ORF">V5J35_001082</name>
</gene>
<comment type="function">
    <text evidence="1 12">Required for the export of heme to the periplasm for the biogenesis of c-type cytochromes.</text>
</comment>
<accession>A0ABV2SDQ5</accession>
<keyword evidence="15" id="KW-1185">Reference proteome</keyword>
<dbReference type="InterPro" id="IPR052075">
    <property type="entry name" value="Heme_exporter_D"/>
</dbReference>
<evidence type="ECO:0000256" key="4">
    <source>
        <dbReference type="ARBA" id="ARBA00016461"/>
    </source>
</evidence>
<evidence type="ECO:0000256" key="6">
    <source>
        <dbReference type="ARBA" id="ARBA00022475"/>
    </source>
</evidence>